<evidence type="ECO:0000256" key="1">
    <source>
        <dbReference type="SAM" id="Phobius"/>
    </source>
</evidence>
<keyword evidence="1" id="KW-0472">Membrane</keyword>
<name>A0A127JVN1_9BURK</name>
<keyword evidence="1" id="KW-1133">Transmembrane helix</keyword>
<dbReference type="AlphaFoldDB" id="A0A127JVN1"/>
<sequence>MMIREVLVHWLKLALILGGLVAAHVTLHIYATTSFAQLFAPTYVPLTEAEAQERYPSHVASVQADQKIWIKIDCYRRHPFGGLEYCDEQAEAAVRAAPKPPLSDVHSEHKKAYQNKEVIPLVNIFREYALPGIFGLFYAAIVLSGLWSVVRWLAGLGLGAKLSWIPRALKTLKARHSGRKLRKAVRDFSDLAALHQNGLISDEMFSRKKAEIKAGLKADS</sequence>
<proteinExistence type="predicted"/>
<dbReference type="Proteomes" id="UP000070433">
    <property type="component" value="Chromosome"/>
</dbReference>
<reference evidence="2" key="2">
    <citation type="submission" date="2015-02" db="EMBL/GenBank/DDBJ databases">
        <authorList>
            <person name="Chooi Y.-H."/>
        </authorList>
    </citation>
    <scope>NUCLEOTIDE SEQUENCE</scope>
    <source>
        <strain evidence="2">5-10</strain>
    </source>
</reference>
<dbReference type="RefSeq" id="WP_061501178.1">
    <property type="nucleotide sequence ID" value="NZ_CP010951.1"/>
</dbReference>
<keyword evidence="1" id="KW-0812">Transmembrane</keyword>
<organism evidence="2 3">
    <name type="scientific">Ramlibacter tataouinensis</name>
    <dbReference type="NCBI Taxonomy" id="94132"/>
    <lineage>
        <taxon>Bacteria</taxon>
        <taxon>Pseudomonadati</taxon>
        <taxon>Pseudomonadota</taxon>
        <taxon>Betaproteobacteria</taxon>
        <taxon>Burkholderiales</taxon>
        <taxon>Comamonadaceae</taxon>
        <taxon>Ramlibacter</taxon>
    </lineage>
</organism>
<evidence type="ECO:0000313" key="3">
    <source>
        <dbReference type="Proteomes" id="UP000070433"/>
    </source>
</evidence>
<keyword evidence="3" id="KW-1185">Reference proteome</keyword>
<feature type="transmembrane region" description="Helical" evidence="1">
    <location>
        <begin position="128"/>
        <end position="154"/>
    </location>
</feature>
<reference evidence="2" key="1">
    <citation type="journal article" date="2014" name="Int. J. Syst. Evol. Microbiol.">
        <title>Ramlibacter solisilvae sp. nov., isolated from forest soil, and emended description of the genus Ramlibacter.</title>
        <authorList>
            <person name="Lee H.J."/>
            <person name="Lee S.H."/>
            <person name="Lee S.S."/>
            <person name="Lee J.S."/>
            <person name="Kim Y."/>
            <person name="Kim S.C."/>
            <person name="Jeon C.O."/>
        </authorList>
    </citation>
    <scope>NUCLEOTIDE SEQUENCE [LARGE SCALE GENOMIC DNA]</scope>
    <source>
        <strain evidence="2">5-10</strain>
    </source>
</reference>
<evidence type="ECO:0008006" key="4">
    <source>
        <dbReference type="Google" id="ProtNLM"/>
    </source>
</evidence>
<evidence type="ECO:0000313" key="2">
    <source>
        <dbReference type="EMBL" id="AMO23984.1"/>
    </source>
</evidence>
<protein>
    <recommendedName>
        <fullName evidence="4">SHOCT domain-containing protein</fullName>
    </recommendedName>
</protein>
<accession>A0A127JVN1</accession>
<gene>
    <name evidence="2" type="ORF">UC35_15345</name>
</gene>
<dbReference type="EMBL" id="CP010951">
    <property type="protein sequence ID" value="AMO23984.1"/>
    <property type="molecule type" value="Genomic_DNA"/>
</dbReference>